<evidence type="ECO:0000313" key="2">
    <source>
        <dbReference type="EMBL" id="WWY03470.1"/>
    </source>
</evidence>
<gene>
    <name evidence="1" type="ORF">ORY91_000450</name>
    <name evidence="2" type="ORF">V9W64_01620</name>
</gene>
<dbReference type="EMBL" id="JAPQFL010000001">
    <property type="protein sequence ID" value="MDD9327071.1"/>
    <property type="molecule type" value="Genomic_DNA"/>
</dbReference>
<dbReference type="AlphaFoldDB" id="A0A9X4ICW8"/>
<dbReference type="Proteomes" id="UP001149607">
    <property type="component" value="Chromosome"/>
</dbReference>
<reference evidence="1" key="1">
    <citation type="submission" date="2022-10" db="EMBL/GenBank/DDBJ databases">
        <authorList>
            <person name="Boutroux M."/>
        </authorList>
    </citation>
    <scope>NUCLEOTIDE SEQUENCE</scope>
    <source>
        <strain evidence="1">51.81</strain>
    </source>
</reference>
<evidence type="ECO:0000313" key="3">
    <source>
        <dbReference type="Proteomes" id="UP001149607"/>
    </source>
</evidence>
<name>A0A9X4ICW8_9NEIS</name>
<protein>
    <submittedName>
        <fullName evidence="1">Glucose-6-phosphate 1-dehydrogenase family protein</fullName>
    </submittedName>
    <submittedName>
        <fullName evidence="2">HI_0552 family protein</fullName>
    </submittedName>
</protein>
<reference evidence="2" key="2">
    <citation type="submission" date="2024-02" db="EMBL/GenBank/DDBJ databases">
        <title>Neisseria leonii sp. nov.</title>
        <authorList>
            <person name="Boutroux M."/>
            <person name="Favre-Rochex S."/>
            <person name="Gorgette O."/>
            <person name="Touak G."/>
            <person name="Muhle E."/>
            <person name="Chesneau O."/>
            <person name="Clermont D."/>
            <person name="Rahi P."/>
        </authorList>
    </citation>
    <scope>NUCLEOTIDE SEQUENCE</scope>
    <source>
        <strain evidence="2">51.81</strain>
    </source>
</reference>
<accession>A0A9X4ICW8</accession>
<proteinExistence type="predicted"/>
<keyword evidence="3" id="KW-1185">Reference proteome</keyword>
<organism evidence="1">
    <name type="scientific">Neisseria leonii</name>
    <dbReference type="NCBI Taxonomy" id="2995413"/>
    <lineage>
        <taxon>Bacteria</taxon>
        <taxon>Pseudomonadati</taxon>
        <taxon>Pseudomonadota</taxon>
        <taxon>Betaproteobacteria</taxon>
        <taxon>Neisseriales</taxon>
        <taxon>Neisseriaceae</taxon>
        <taxon>Neisseria</taxon>
    </lineage>
</organism>
<dbReference type="EMBL" id="CP146598">
    <property type="protein sequence ID" value="WWY03470.1"/>
    <property type="molecule type" value="Genomic_DNA"/>
</dbReference>
<dbReference type="InterPro" id="IPR019722">
    <property type="entry name" value="HI_0552_fam"/>
</dbReference>
<dbReference type="Pfam" id="PF10786">
    <property type="entry name" value="HI_0552"/>
    <property type="match status" value="1"/>
</dbReference>
<evidence type="ECO:0000313" key="1">
    <source>
        <dbReference type="EMBL" id="MDD9327071.1"/>
    </source>
</evidence>
<sequence length="204" mass="23449">MLRSEHCGIFELPFFQFAQMKRYCPERIDDIKAAHRAAWLVWRQTVEAVAADLGAGFAPPHIERWCNGWQVRAHFFAYFKYACYRDSAVMIALLLNRRRLSVHLDWHGYRAAQSVSSLAQYRQWPQALAGGAFDDWPMWRDSDGEYADYPSAAEQCAAGLALDGDDFFCIGRHIERAEIGKMDCTAWLAAQVRALQPLYEACFR</sequence>
<dbReference type="RefSeq" id="WP_274584363.1">
    <property type="nucleotide sequence ID" value="NZ_CP146598.1"/>
</dbReference>